<evidence type="ECO:0000313" key="4">
    <source>
        <dbReference type="Proteomes" id="UP001152308"/>
    </source>
</evidence>
<feature type="chain" id="PRO_5046076212" evidence="1">
    <location>
        <begin position="30"/>
        <end position="236"/>
    </location>
</feature>
<evidence type="ECO:0000256" key="1">
    <source>
        <dbReference type="SAM" id="SignalP"/>
    </source>
</evidence>
<keyword evidence="4" id="KW-1185">Reference proteome</keyword>
<sequence>MFPTSRSPLRKIRFSAILCLVTAVVTVFAATAEAAPQRAAAPTYDASWNASALTLTVHNASVSTENGNLTIRDTAGAELFRMPLMYRSEYRQFPIDTRTTGNKVTLIPSREVARSTTLNPTAVDQLRGVARHNVAAPQTRQERDDQALERFQSQLRTGMTVSSLVGTIVGGIVGGALGCALTGVALTPLACIIVGIPVGAAAGGIVGLALGGGGTLIGAGIHYFQTINSPFTPPRR</sequence>
<dbReference type="Proteomes" id="UP001152308">
    <property type="component" value="Unassembled WGS sequence"/>
</dbReference>
<dbReference type="EMBL" id="JAKJLQ010000004">
    <property type="protein sequence ID" value="MDF6100882.1"/>
    <property type="molecule type" value="Genomic_DNA"/>
</dbReference>
<evidence type="ECO:0000259" key="2">
    <source>
        <dbReference type="Pfam" id="PF26059"/>
    </source>
</evidence>
<gene>
    <name evidence="3" type="ORF">L2299_07430</name>
</gene>
<name>A0ABT6BTG6_9ACTN</name>
<feature type="domain" description="DUF8020" evidence="2">
    <location>
        <begin position="43"/>
        <end position="109"/>
    </location>
</feature>
<accession>A0ABT6BTG6</accession>
<proteinExistence type="predicted"/>
<reference evidence="3" key="2">
    <citation type="submission" date="2022-01" db="EMBL/GenBank/DDBJ databases">
        <authorList>
            <person name="Sanchez-Suarez J."/>
            <person name="Villamil L."/>
            <person name="Diaz L.E."/>
        </authorList>
    </citation>
    <scope>NUCLEOTIDE SEQUENCE</scope>
    <source>
        <strain evidence="3">EUFUS-Z928</strain>
    </source>
</reference>
<dbReference type="RefSeq" id="WP_277243065.1">
    <property type="nucleotide sequence ID" value="NZ_JAKJLQ010000004.1"/>
</dbReference>
<feature type="signal peptide" evidence="1">
    <location>
        <begin position="1"/>
        <end position="29"/>
    </location>
</feature>
<protein>
    <submittedName>
        <fullName evidence="3">Glycine zipper family protein</fullName>
    </submittedName>
</protein>
<dbReference type="Pfam" id="PF26059">
    <property type="entry name" value="DUF8020"/>
    <property type="match status" value="1"/>
</dbReference>
<dbReference type="InterPro" id="IPR058333">
    <property type="entry name" value="DUF8020"/>
</dbReference>
<comment type="caution">
    <text evidence="3">The sequence shown here is derived from an EMBL/GenBank/DDBJ whole genome shotgun (WGS) entry which is preliminary data.</text>
</comment>
<organism evidence="3 4">
    <name type="scientific">Gordonia hongkongensis</name>
    <dbReference type="NCBI Taxonomy" id="1701090"/>
    <lineage>
        <taxon>Bacteria</taxon>
        <taxon>Bacillati</taxon>
        <taxon>Actinomycetota</taxon>
        <taxon>Actinomycetes</taxon>
        <taxon>Mycobacteriales</taxon>
        <taxon>Gordoniaceae</taxon>
        <taxon>Gordonia</taxon>
    </lineage>
</organism>
<evidence type="ECO:0000313" key="3">
    <source>
        <dbReference type="EMBL" id="MDF6100882.1"/>
    </source>
</evidence>
<reference evidence="3" key="1">
    <citation type="journal article" date="2022" name="Data Brief">
        <title>Draft genome sequence data of Gordonia hongkongensis strain EUFUS-Z928 isolated from the octocoral Eunicea fusca.</title>
        <authorList>
            <person name="Sanchez-Suarez J."/>
            <person name="Diaz L."/>
            <person name="Melo-Bolivar J."/>
            <person name="Villamil L."/>
        </authorList>
    </citation>
    <scope>NUCLEOTIDE SEQUENCE</scope>
    <source>
        <strain evidence="3">EUFUS-Z928</strain>
    </source>
</reference>
<keyword evidence="1" id="KW-0732">Signal</keyword>